<evidence type="ECO:0000259" key="2">
    <source>
        <dbReference type="Pfam" id="PF13088"/>
    </source>
</evidence>
<reference evidence="3" key="1">
    <citation type="submission" date="2021-06" db="EMBL/GenBank/DDBJ databases">
        <title>44 bacteria genomes isolated from Dapeng, Shenzhen.</title>
        <authorList>
            <person name="Zheng W."/>
            <person name="Yu S."/>
            <person name="Huang Y."/>
        </authorList>
    </citation>
    <scope>NUCLEOTIDE SEQUENCE</scope>
    <source>
        <strain evidence="3">DP5N28-2</strain>
    </source>
</reference>
<organism evidence="3 4">
    <name type="scientific">Membranihabitans marinus</name>
    <dbReference type="NCBI Taxonomy" id="1227546"/>
    <lineage>
        <taxon>Bacteria</taxon>
        <taxon>Pseudomonadati</taxon>
        <taxon>Bacteroidota</taxon>
        <taxon>Saprospiria</taxon>
        <taxon>Saprospirales</taxon>
        <taxon>Saprospiraceae</taxon>
        <taxon>Membranihabitans</taxon>
    </lineage>
</organism>
<accession>A0A953L5T8</accession>
<protein>
    <submittedName>
        <fullName evidence="3">Glycoside hydrolase</fullName>
    </submittedName>
</protein>
<dbReference type="InterPro" id="IPR036278">
    <property type="entry name" value="Sialidase_sf"/>
</dbReference>
<name>A0A953L5T8_9BACT</name>
<proteinExistence type="predicted"/>
<dbReference type="InterPro" id="IPR011040">
    <property type="entry name" value="Sialidase"/>
</dbReference>
<dbReference type="PANTHER" id="PTHR43752:SF2">
    <property type="entry name" value="BNR_ASP-BOX REPEAT FAMILY PROTEIN"/>
    <property type="match status" value="1"/>
</dbReference>
<dbReference type="AlphaFoldDB" id="A0A953L5T8"/>
<evidence type="ECO:0000256" key="1">
    <source>
        <dbReference type="SAM" id="SignalP"/>
    </source>
</evidence>
<feature type="chain" id="PRO_5038016586" evidence="1">
    <location>
        <begin position="26"/>
        <end position="387"/>
    </location>
</feature>
<feature type="signal peptide" evidence="1">
    <location>
        <begin position="1"/>
        <end position="25"/>
    </location>
</feature>
<dbReference type="Gene3D" id="2.120.10.10">
    <property type="match status" value="1"/>
</dbReference>
<dbReference type="GO" id="GO:0016787">
    <property type="term" value="F:hydrolase activity"/>
    <property type="evidence" value="ECO:0007669"/>
    <property type="project" value="UniProtKB-KW"/>
</dbReference>
<dbReference type="PANTHER" id="PTHR43752">
    <property type="entry name" value="BNR/ASP-BOX REPEAT FAMILY PROTEIN"/>
    <property type="match status" value="1"/>
</dbReference>
<sequence length="387" mass="44144">MKNWSVFIARMGVCLILCSFVFKSAAQNVNGVEGKVTTTGAWIPNEVEELEGMKMGPFVQLDNGQILTIEDKKCLISDDNGKSWMEYDVFDTHQNVKISNERALLKTKSGVIILAFMNLEERKNWNWNPAISDSPGAILPTYTIRSLDGGKTWQDLQKLHNEWAGAVRDMIETRSGNVIFTSMMMRHNPGHHTVLTYTSRDDGKSWERSNIIDLGGAGHHSGVTESTIEQLGDGRIWQLMRTNWGTFWEAFSEDEGLTWKDIQPTNIDASSAPGLLKRLESGRLVLIWNRQYPEGKDYYPLRGGDNQWSEVRASNHREELSIAFSEDDGVTWSKPRIIAKSYSVQNEDTGKTWLSYPYCLEMKTGELWVTTMQGNLRIRLFEKDFKR</sequence>
<dbReference type="Pfam" id="PF13088">
    <property type="entry name" value="BNR_2"/>
    <property type="match status" value="1"/>
</dbReference>
<dbReference type="RefSeq" id="WP_222578451.1">
    <property type="nucleotide sequence ID" value="NZ_JAHVHU010000002.1"/>
</dbReference>
<keyword evidence="3" id="KW-0378">Hydrolase</keyword>
<dbReference type="SUPFAM" id="SSF50939">
    <property type="entry name" value="Sialidases"/>
    <property type="match status" value="1"/>
</dbReference>
<gene>
    <name evidence="3" type="ORF">KUV50_02240</name>
</gene>
<evidence type="ECO:0000313" key="4">
    <source>
        <dbReference type="Proteomes" id="UP000753961"/>
    </source>
</evidence>
<evidence type="ECO:0000313" key="3">
    <source>
        <dbReference type="EMBL" id="MBY5956937.1"/>
    </source>
</evidence>
<dbReference type="EMBL" id="JAHVHU010000002">
    <property type="protein sequence ID" value="MBY5956937.1"/>
    <property type="molecule type" value="Genomic_DNA"/>
</dbReference>
<dbReference type="CDD" id="cd15482">
    <property type="entry name" value="Sialidase_non-viral"/>
    <property type="match status" value="1"/>
</dbReference>
<keyword evidence="1" id="KW-0732">Signal</keyword>
<feature type="domain" description="Sialidase" evidence="2">
    <location>
        <begin position="78"/>
        <end position="367"/>
    </location>
</feature>
<dbReference type="Proteomes" id="UP000753961">
    <property type="component" value="Unassembled WGS sequence"/>
</dbReference>
<keyword evidence="4" id="KW-1185">Reference proteome</keyword>
<comment type="caution">
    <text evidence="3">The sequence shown here is derived from an EMBL/GenBank/DDBJ whole genome shotgun (WGS) entry which is preliminary data.</text>
</comment>